<evidence type="ECO:0000313" key="2">
    <source>
        <dbReference type="EMBL" id="CAI9160436.1"/>
    </source>
</evidence>
<gene>
    <name evidence="2" type="ORF">MRATA1EN1_LOCUS9398</name>
</gene>
<feature type="region of interest" description="Disordered" evidence="1">
    <location>
        <begin position="147"/>
        <end position="168"/>
    </location>
</feature>
<dbReference type="EMBL" id="OX459938">
    <property type="protein sequence ID" value="CAI9160436.1"/>
    <property type="molecule type" value="Genomic_DNA"/>
</dbReference>
<proteinExistence type="predicted"/>
<feature type="region of interest" description="Disordered" evidence="1">
    <location>
        <begin position="40"/>
        <end position="130"/>
    </location>
</feature>
<sequence length="168" mass="17080">MEGNDQVKKVSGKQNGRGFGMDQVVVVVVVRETGRMTQVSGLKESLRLGTPSGRGAPGGWDPPPRFQSDPACPGRVPARWAAATSGQEPAEQVGAAAPPPRPGSPRAGGREGATLAELSTRRSAAAAAPPEALVLRDGARSLEAAAAAAAGKPARDESRSVLRTAGGR</sequence>
<name>A0ABN8YH05_RANTA</name>
<evidence type="ECO:0000313" key="3">
    <source>
        <dbReference type="Proteomes" id="UP001176941"/>
    </source>
</evidence>
<protein>
    <submittedName>
        <fullName evidence="2">Uncharacterized protein</fullName>
    </submittedName>
</protein>
<reference evidence="2" key="1">
    <citation type="submission" date="2023-04" db="EMBL/GenBank/DDBJ databases">
        <authorList>
            <consortium name="ELIXIR-Norway"/>
        </authorList>
    </citation>
    <scope>NUCLEOTIDE SEQUENCE [LARGE SCALE GENOMIC DNA]</scope>
</reference>
<accession>A0ABN8YH05</accession>
<organism evidence="2 3">
    <name type="scientific">Rangifer tarandus platyrhynchus</name>
    <name type="common">Svalbard reindeer</name>
    <dbReference type="NCBI Taxonomy" id="3082113"/>
    <lineage>
        <taxon>Eukaryota</taxon>
        <taxon>Metazoa</taxon>
        <taxon>Chordata</taxon>
        <taxon>Craniata</taxon>
        <taxon>Vertebrata</taxon>
        <taxon>Euteleostomi</taxon>
        <taxon>Mammalia</taxon>
        <taxon>Eutheria</taxon>
        <taxon>Laurasiatheria</taxon>
        <taxon>Artiodactyla</taxon>
        <taxon>Ruminantia</taxon>
        <taxon>Pecora</taxon>
        <taxon>Cervidae</taxon>
        <taxon>Odocoileinae</taxon>
        <taxon>Rangifer</taxon>
    </lineage>
</organism>
<dbReference type="Proteomes" id="UP001176941">
    <property type="component" value="Chromosome 2"/>
</dbReference>
<feature type="compositionally biased region" description="Low complexity" evidence="1">
    <location>
        <begin position="104"/>
        <end position="130"/>
    </location>
</feature>
<keyword evidence="3" id="KW-1185">Reference proteome</keyword>
<evidence type="ECO:0000256" key="1">
    <source>
        <dbReference type="SAM" id="MobiDB-lite"/>
    </source>
</evidence>